<dbReference type="PANTHER" id="PTHR30001">
    <property type="entry name" value="RIBONUCLEASE"/>
    <property type="match status" value="1"/>
</dbReference>
<protein>
    <submittedName>
        <fullName evidence="7">RNAse G</fullName>
    </submittedName>
</protein>
<evidence type="ECO:0000259" key="6">
    <source>
        <dbReference type="Pfam" id="PF10150"/>
    </source>
</evidence>
<name>A0A1I3AA52_9FIRM</name>
<sequence>MNQIVADIGALETRIAVLENEVVKELHFERKSSTSIVNNIYCGTIINIVKGIGTIFVDIGVEKNVFLHETELKTPIARLNKGDKLLVQIKKDALSEKGAKATTFLSLPGKYVIFLPEEKQIGISSRITNQKDRENLEAMGKEIIEGTSHGVVMRTEALHQSSSRIRQEYQNLTTIWTSITLENASKGDLLFQEEALLDRLIRDVMNKDTKEFVINDSLEAKRLRDICQKRNPDDCIKIIECDPDENLFERYHIESQWKQAMQNKVSLESGGSIVINTTEALTVIDVNTGKNIGSNRFEDTVLQINLEAAVEIARQLRLRDVGGIIVIDFIDMKKKHYQHKLLSLLKNELKKDRQKTVVAGITKLGLVEMTRRKTREKVDQMFMEACDACSGTGFYPSVYQDLYILEKKLRLLVKHKDIEQIKVCIHPQTWQKIQKEGLDLKVITDKYNHKAMFIQDSLLTTRGFKVELYKKER</sequence>
<evidence type="ECO:0000256" key="4">
    <source>
        <dbReference type="ARBA" id="ARBA00022842"/>
    </source>
</evidence>
<dbReference type="InterPro" id="IPR019307">
    <property type="entry name" value="RNA-bd_AU-1/RNase_E/G"/>
</dbReference>
<dbReference type="GO" id="GO:0006364">
    <property type="term" value="P:rRNA processing"/>
    <property type="evidence" value="ECO:0007669"/>
    <property type="project" value="TreeGrafter"/>
</dbReference>
<keyword evidence="3" id="KW-0378">Hydrolase</keyword>
<dbReference type="CDD" id="cd04453">
    <property type="entry name" value="S1_RNase_E"/>
    <property type="match status" value="1"/>
</dbReference>
<proteinExistence type="predicted"/>
<accession>A0A1I3AA52</accession>
<evidence type="ECO:0000256" key="1">
    <source>
        <dbReference type="ARBA" id="ARBA00001946"/>
    </source>
</evidence>
<dbReference type="Gene3D" id="2.40.50.140">
    <property type="entry name" value="Nucleic acid-binding proteins"/>
    <property type="match status" value="1"/>
</dbReference>
<dbReference type="GO" id="GO:0005737">
    <property type="term" value="C:cytoplasm"/>
    <property type="evidence" value="ECO:0007669"/>
    <property type="project" value="TreeGrafter"/>
</dbReference>
<dbReference type="GO" id="GO:0003723">
    <property type="term" value="F:RNA binding"/>
    <property type="evidence" value="ECO:0007669"/>
    <property type="project" value="UniProtKB-KW"/>
</dbReference>
<evidence type="ECO:0000256" key="3">
    <source>
        <dbReference type="ARBA" id="ARBA00022801"/>
    </source>
</evidence>
<keyword evidence="4" id="KW-0460">Magnesium</keyword>
<dbReference type="InterPro" id="IPR004659">
    <property type="entry name" value="RNase_E/G"/>
</dbReference>
<feature type="domain" description="RNA-binding protein AU-1/Ribonuclease E/G" evidence="6">
    <location>
        <begin position="106"/>
        <end position="374"/>
    </location>
</feature>
<evidence type="ECO:0000313" key="8">
    <source>
        <dbReference type="Proteomes" id="UP000199287"/>
    </source>
</evidence>
<dbReference type="Pfam" id="PF10150">
    <property type="entry name" value="RNase_E_G"/>
    <property type="match status" value="1"/>
</dbReference>
<dbReference type="NCBIfam" id="TIGR00757">
    <property type="entry name" value="RNaseEG"/>
    <property type="match status" value="1"/>
</dbReference>
<dbReference type="EMBL" id="FOQA01000001">
    <property type="protein sequence ID" value="SFH46181.1"/>
    <property type="molecule type" value="Genomic_DNA"/>
</dbReference>
<dbReference type="OrthoDB" id="9804278at2"/>
<dbReference type="RefSeq" id="WP_093368527.1">
    <property type="nucleotide sequence ID" value="NZ_FOQA01000001.1"/>
</dbReference>
<dbReference type="Proteomes" id="UP000199287">
    <property type="component" value="Unassembled WGS sequence"/>
</dbReference>
<dbReference type="AlphaFoldDB" id="A0A1I3AA52"/>
<evidence type="ECO:0000256" key="2">
    <source>
        <dbReference type="ARBA" id="ARBA00022723"/>
    </source>
</evidence>
<dbReference type="PANTHER" id="PTHR30001:SF0">
    <property type="entry name" value="RIBONUCLEASE G"/>
    <property type="match status" value="1"/>
</dbReference>
<dbReference type="GO" id="GO:0046872">
    <property type="term" value="F:metal ion binding"/>
    <property type="evidence" value="ECO:0007669"/>
    <property type="project" value="UniProtKB-KW"/>
</dbReference>
<dbReference type="InterPro" id="IPR012340">
    <property type="entry name" value="NA-bd_OB-fold"/>
</dbReference>
<dbReference type="SUPFAM" id="SSF50249">
    <property type="entry name" value="Nucleic acid-binding proteins"/>
    <property type="match status" value="1"/>
</dbReference>
<evidence type="ECO:0000313" key="7">
    <source>
        <dbReference type="EMBL" id="SFH46181.1"/>
    </source>
</evidence>
<dbReference type="STRING" id="69895.SAMN05192551_10152"/>
<dbReference type="GO" id="GO:0004540">
    <property type="term" value="F:RNA nuclease activity"/>
    <property type="evidence" value="ECO:0007669"/>
    <property type="project" value="InterPro"/>
</dbReference>
<reference evidence="8" key="1">
    <citation type="submission" date="2016-10" db="EMBL/GenBank/DDBJ databases">
        <authorList>
            <person name="Varghese N."/>
            <person name="Submissions S."/>
        </authorList>
    </citation>
    <scope>NUCLEOTIDE SEQUENCE [LARGE SCALE GENOMIC DNA]</scope>
    <source>
        <strain evidence="8">Z-7934</strain>
    </source>
</reference>
<keyword evidence="8" id="KW-1185">Reference proteome</keyword>
<evidence type="ECO:0000256" key="5">
    <source>
        <dbReference type="ARBA" id="ARBA00022884"/>
    </source>
</evidence>
<comment type="cofactor">
    <cofactor evidence="1">
        <name>Mg(2+)</name>
        <dbReference type="ChEBI" id="CHEBI:18420"/>
    </cofactor>
</comment>
<keyword evidence="2" id="KW-0479">Metal-binding</keyword>
<keyword evidence="5" id="KW-0694">RNA-binding</keyword>
<dbReference type="GO" id="GO:0016787">
    <property type="term" value="F:hydrolase activity"/>
    <property type="evidence" value="ECO:0007669"/>
    <property type="project" value="UniProtKB-KW"/>
</dbReference>
<organism evidence="7 8">
    <name type="scientific">Tindallia magadiensis</name>
    <dbReference type="NCBI Taxonomy" id="69895"/>
    <lineage>
        <taxon>Bacteria</taxon>
        <taxon>Bacillati</taxon>
        <taxon>Bacillota</taxon>
        <taxon>Clostridia</taxon>
        <taxon>Peptostreptococcales</taxon>
        <taxon>Tindalliaceae</taxon>
        <taxon>Tindallia</taxon>
    </lineage>
</organism>
<gene>
    <name evidence="7" type="ORF">SAMN05192551_10152</name>
</gene>